<comment type="caution">
    <text evidence="10">The sequence shown here is derived from an EMBL/GenBank/DDBJ whole genome shotgun (WGS) entry which is preliminary data.</text>
</comment>
<comment type="subcellular location">
    <subcellularLocation>
        <location evidence="1">Membrane</location>
        <topology evidence="1">Multi-pass membrane protein</topology>
    </subcellularLocation>
</comment>
<evidence type="ECO:0000256" key="8">
    <source>
        <dbReference type="SAM" id="Phobius"/>
    </source>
</evidence>
<evidence type="ECO:0000256" key="5">
    <source>
        <dbReference type="ARBA" id="ARBA00022692"/>
    </source>
</evidence>
<comment type="similarity">
    <text evidence="3">Belongs to the wax synthase family.</text>
</comment>
<evidence type="ECO:0000256" key="7">
    <source>
        <dbReference type="ARBA" id="ARBA00023136"/>
    </source>
</evidence>
<keyword evidence="6 8" id="KW-1133">Transmembrane helix</keyword>
<feature type="transmembrane region" description="Helical" evidence="8">
    <location>
        <begin position="341"/>
        <end position="358"/>
    </location>
</feature>
<evidence type="ECO:0000256" key="4">
    <source>
        <dbReference type="ARBA" id="ARBA00022679"/>
    </source>
</evidence>
<proteinExistence type="inferred from homology"/>
<feature type="domain" description="Wax synthase" evidence="9">
    <location>
        <begin position="226"/>
        <end position="316"/>
    </location>
</feature>
<reference evidence="10" key="1">
    <citation type="submission" date="2023-03" db="EMBL/GenBank/DDBJ databases">
        <title>Massive genome expansion in bonnet fungi (Mycena s.s.) driven by repeated elements and novel gene families across ecological guilds.</title>
        <authorList>
            <consortium name="Lawrence Berkeley National Laboratory"/>
            <person name="Harder C.B."/>
            <person name="Miyauchi S."/>
            <person name="Viragh M."/>
            <person name="Kuo A."/>
            <person name="Thoen E."/>
            <person name="Andreopoulos B."/>
            <person name="Lu D."/>
            <person name="Skrede I."/>
            <person name="Drula E."/>
            <person name="Henrissat B."/>
            <person name="Morin E."/>
            <person name="Kohler A."/>
            <person name="Barry K."/>
            <person name="LaButti K."/>
            <person name="Morin E."/>
            <person name="Salamov A."/>
            <person name="Lipzen A."/>
            <person name="Mereny Z."/>
            <person name="Hegedus B."/>
            <person name="Baldrian P."/>
            <person name="Stursova M."/>
            <person name="Weitz H."/>
            <person name="Taylor A."/>
            <person name="Grigoriev I.V."/>
            <person name="Nagy L.G."/>
            <person name="Martin F."/>
            <person name="Kauserud H."/>
        </authorList>
    </citation>
    <scope>NUCLEOTIDE SEQUENCE</scope>
    <source>
        <strain evidence="10">CBHHK182m</strain>
    </source>
</reference>
<keyword evidence="4 10" id="KW-0808">Transferase</keyword>
<evidence type="ECO:0000259" key="9">
    <source>
        <dbReference type="Pfam" id="PF13813"/>
    </source>
</evidence>
<dbReference type="InterPro" id="IPR032805">
    <property type="entry name" value="Wax_synthase_dom"/>
</dbReference>
<feature type="transmembrane region" description="Helical" evidence="8">
    <location>
        <begin position="56"/>
        <end position="76"/>
    </location>
</feature>
<feature type="transmembrane region" description="Helical" evidence="8">
    <location>
        <begin position="6"/>
        <end position="27"/>
    </location>
</feature>
<dbReference type="Pfam" id="PF13813">
    <property type="entry name" value="MBOAT_2"/>
    <property type="match status" value="1"/>
</dbReference>
<gene>
    <name evidence="10" type="ORF">B0H16DRAFT_1381370</name>
</gene>
<evidence type="ECO:0000256" key="2">
    <source>
        <dbReference type="ARBA" id="ARBA00005179"/>
    </source>
</evidence>
<dbReference type="PANTHER" id="PTHR31595:SF57">
    <property type="entry name" value="OS04G0481900 PROTEIN"/>
    <property type="match status" value="1"/>
</dbReference>
<dbReference type="PANTHER" id="PTHR31595">
    <property type="entry name" value="LONG-CHAIN-ALCOHOL O-FATTY-ACYLTRANSFERASE 3-RELATED"/>
    <property type="match status" value="1"/>
</dbReference>
<dbReference type="GO" id="GO:0008374">
    <property type="term" value="F:O-acyltransferase activity"/>
    <property type="evidence" value="ECO:0007669"/>
    <property type="project" value="InterPro"/>
</dbReference>
<keyword evidence="7 8" id="KW-0472">Membrane</keyword>
<name>A0AAD7I198_9AGAR</name>
<dbReference type="GO" id="GO:0006629">
    <property type="term" value="P:lipid metabolic process"/>
    <property type="evidence" value="ECO:0007669"/>
    <property type="project" value="InterPro"/>
</dbReference>
<evidence type="ECO:0000313" key="11">
    <source>
        <dbReference type="Proteomes" id="UP001215598"/>
    </source>
</evidence>
<evidence type="ECO:0000256" key="1">
    <source>
        <dbReference type="ARBA" id="ARBA00004141"/>
    </source>
</evidence>
<protein>
    <submittedName>
        <fullName evidence="10">Membrane bound O-acyl transferase family-domain-containing protein</fullName>
    </submittedName>
</protein>
<dbReference type="Proteomes" id="UP001215598">
    <property type="component" value="Unassembled WGS sequence"/>
</dbReference>
<accession>A0AAD7I198</accession>
<dbReference type="GO" id="GO:0016020">
    <property type="term" value="C:membrane"/>
    <property type="evidence" value="ECO:0007669"/>
    <property type="project" value="UniProtKB-SubCell"/>
</dbReference>
<dbReference type="InterPro" id="IPR044851">
    <property type="entry name" value="Wax_synthase"/>
</dbReference>
<sequence length="397" mass="44452">MSSAIFVWTPFPYAYLALYLALILAALITPPSPYRRLFFVPILVLTWRLVHDAQAGYLTSTLWFGYLLVASDYILLTDVQRDLHQVPDTADPRSTRVTIRNIEYASLKTRIKWALQLFVSPRGVGWAHEPRAALPAGAPPNTPRMKFILGQTAWLVLAFLRFDLMNLHARWNPAFYTRVGMVAAGWTWRLVGTAGFGMGAAAGLSTAHYALSIVFVALHLSTPQDWPPLFGSLADATTVRAFWGRTWHQIFRRPLRAHAKFISTTILRLPDSDRSPTSLCLQGCAAFLLSGLVHYLGETVPLKQLALARSGSLIFFGIQPLGIALETLAARTFAGRRVPRVLGWVWVFAWFALTLPIMQDPLIRTGELDSRVDVSLIMGMWRGVWVLPPGEINLFER</sequence>
<keyword evidence="11" id="KW-1185">Reference proteome</keyword>
<organism evidence="10 11">
    <name type="scientific">Mycena metata</name>
    <dbReference type="NCBI Taxonomy" id="1033252"/>
    <lineage>
        <taxon>Eukaryota</taxon>
        <taxon>Fungi</taxon>
        <taxon>Dikarya</taxon>
        <taxon>Basidiomycota</taxon>
        <taxon>Agaricomycotina</taxon>
        <taxon>Agaricomycetes</taxon>
        <taxon>Agaricomycetidae</taxon>
        <taxon>Agaricales</taxon>
        <taxon>Marasmiineae</taxon>
        <taxon>Mycenaceae</taxon>
        <taxon>Mycena</taxon>
    </lineage>
</organism>
<comment type="pathway">
    <text evidence="2">Secondary metabolite biosynthesis.</text>
</comment>
<evidence type="ECO:0000256" key="6">
    <source>
        <dbReference type="ARBA" id="ARBA00022989"/>
    </source>
</evidence>
<evidence type="ECO:0000256" key="3">
    <source>
        <dbReference type="ARBA" id="ARBA00007282"/>
    </source>
</evidence>
<dbReference type="AlphaFoldDB" id="A0AAD7I198"/>
<dbReference type="EMBL" id="JARKIB010000143">
    <property type="protein sequence ID" value="KAJ7732656.1"/>
    <property type="molecule type" value="Genomic_DNA"/>
</dbReference>
<evidence type="ECO:0000313" key="10">
    <source>
        <dbReference type="EMBL" id="KAJ7732656.1"/>
    </source>
</evidence>
<keyword evidence="5 8" id="KW-0812">Transmembrane</keyword>